<dbReference type="RefSeq" id="WP_303493365.1">
    <property type="nucleotide sequence ID" value="NZ_JAUOPB010000011.1"/>
</dbReference>
<dbReference type="Proteomes" id="UP001169760">
    <property type="component" value="Unassembled WGS sequence"/>
</dbReference>
<dbReference type="Pfam" id="PF11220">
    <property type="entry name" value="DUF3015"/>
    <property type="match status" value="1"/>
</dbReference>
<proteinExistence type="predicted"/>
<reference evidence="2" key="1">
    <citation type="submission" date="2023-07" db="EMBL/GenBank/DDBJ databases">
        <title>Genome content predicts the carbon catabolic preferences of heterotrophic bacteria.</title>
        <authorList>
            <person name="Gralka M."/>
        </authorList>
    </citation>
    <scope>NUCLEOTIDE SEQUENCE</scope>
    <source>
        <strain evidence="2">I3M17_2</strain>
    </source>
</reference>
<sequence length="161" mass="16715">MKNKITLLTVLTALTASASVVAEDKPVGSGPNPFSDCGIGAALFPKHDVAAVISNVIWDVGTTAVTSATASPETCSGENAQAAAFIYETYDSLVEDTARGEGEHLSTLLSILKVSADKEAEVVASVRSEFREVISASSYESKTQVEKAEALYSIVSAKIAG</sequence>
<evidence type="ECO:0000313" key="3">
    <source>
        <dbReference type="Proteomes" id="UP001169760"/>
    </source>
</evidence>
<protein>
    <submittedName>
        <fullName evidence="2">DUF3015 family protein</fullName>
    </submittedName>
</protein>
<evidence type="ECO:0000313" key="2">
    <source>
        <dbReference type="EMBL" id="MDO6423812.1"/>
    </source>
</evidence>
<feature type="signal peptide" evidence="1">
    <location>
        <begin position="1"/>
        <end position="22"/>
    </location>
</feature>
<name>A0AAW7X856_9GAMM</name>
<comment type="caution">
    <text evidence="2">The sequence shown here is derived from an EMBL/GenBank/DDBJ whole genome shotgun (WGS) entry which is preliminary data.</text>
</comment>
<organism evidence="2 3">
    <name type="scientific">Saccharophagus degradans</name>
    <dbReference type="NCBI Taxonomy" id="86304"/>
    <lineage>
        <taxon>Bacteria</taxon>
        <taxon>Pseudomonadati</taxon>
        <taxon>Pseudomonadota</taxon>
        <taxon>Gammaproteobacteria</taxon>
        <taxon>Cellvibrionales</taxon>
        <taxon>Cellvibrionaceae</taxon>
        <taxon>Saccharophagus</taxon>
    </lineage>
</organism>
<keyword evidence="1" id="KW-0732">Signal</keyword>
<evidence type="ECO:0000256" key="1">
    <source>
        <dbReference type="SAM" id="SignalP"/>
    </source>
</evidence>
<feature type="chain" id="PRO_5043386953" evidence="1">
    <location>
        <begin position="23"/>
        <end position="161"/>
    </location>
</feature>
<dbReference type="AlphaFoldDB" id="A0AAW7X856"/>
<gene>
    <name evidence="2" type="ORF">Q4521_15115</name>
</gene>
<dbReference type="EMBL" id="JAUOPB010000011">
    <property type="protein sequence ID" value="MDO6423812.1"/>
    <property type="molecule type" value="Genomic_DNA"/>
</dbReference>
<accession>A0AAW7X856</accession>
<dbReference type="InterPro" id="IPR021383">
    <property type="entry name" value="DUF3015"/>
</dbReference>